<feature type="compositionally biased region" description="Low complexity" evidence="6">
    <location>
        <begin position="97"/>
        <end position="111"/>
    </location>
</feature>
<dbReference type="Proteomes" id="UP000030750">
    <property type="component" value="Unassembled WGS sequence"/>
</dbReference>
<comment type="catalytic activity">
    <reaction evidence="5">
        <text>L-glutamyl-tRNA(Gln) + L-glutamine + ATP + H2O = L-glutaminyl-tRNA(Gln) + L-glutamate + ADP + phosphate + H(+)</text>
        <dbReference type="Rhea" id="RHEA:17521"/>
        <dbReference type="Rhea" id="RHEA-COMP:9681"/>
        <dbReference type="Rhea" id="RHEA-COMP:9684"/>
        <dbReference type="ChEBI" id="CHEBI:15377"/>
        <dbReference type="ChEBI" id="CHEBI:15378"/>
        <dbReference type="ChEBI" id="CHEBI:29985"/>
        <dbReference type="ChEBI" id="CHEBI:30616"/>
        <dbReference type="ChEBI" id="CHEBI:43474"/>
        <dbReference type="ChEBI" id="CHEBI:58359"/>
        <dbReference type="ChEBI" id="CHEBI:78520"/>
        <dbReference type="ChEBI" id="CHEBI:78521"/>
        <dbReference type="ChEBI" id="CHEBI:456216"/>
    </reaction>
</comment>
<dbReference type="InterPro" id="IPR017959">
    <property type="entry name" value="Asn/Gln-tRNA_amidoTrfase_suB/E"/>
</dbReference>
<evidence type="ECO:0000256" key="4">
    <source>
        <dbReference type="ARBA" id="ARBA00022917"/>
    </source>
</evidence>
<evidence type="ECO:0000256" key="1">
    <source>
        <dbReference type="ARBA" id="ARBA00022598"/>
    </source>
</evidence>
<dbReference type="SUPFAM" id="SSF55931">
    <property type="entry name" value="Glutamine synthetase/guanido kinase"/>
    <property type="match status" value="1"/>
</dbReference>
<feature type="region of interest" description="Disordered" evidence="6">
    <location>
        <begin position="1"/>
        <end position="36"/>
    </location>
</feature>
<dbReference type="InterPro" id="IPR006075">
    <property type="entry name" value="Asn/Gln-tRNA_Trfase_suB/E_cat"/>
</dbReference>
<keyword evidence="4" id="KW-0648">Protein biosynthesis</keyword>
<dbReference type="GO" id="GO:0005524">
    <property type="term" value="F:ATP binding"/>
    <property type="evidence" value="ECO:0007669"/>
    <property type="project" value="UniProtKB-KW"/>
</dbReference>
<protein>
    <submittedName>
        <fullName evidence="8">PET112-like (Yeast), related</fullName>
    </submittedName>
</protein>
<dbReference type="InterPro" id="IPR003789">
    <property type="entry name" value="Asn/Gln_tRNA_amidoTrase-B-like"/>
</dbReference>
<proteinExistence type="predicted"/>
<keyword evidence="1" id="KW-0436">Ligase</keyword>
<evidence type="ECO:0000313" key="8">
    <source>
        <dbReference type="EMBL" id="CDJ52755.1"/>
    </source>
</evidence>
<feature type="compositionally biased region" description="Low complexity" evidence="6">
    <location>
        <begin position="16"/>
        <end position="30"/>
    </location>
</feature>
<evidence type="ECO:0000313" key="9">
    <source>
        <dbReference type="Proteomes" id="UP000030750"/>
    </source>
</evidence>
<keyword evidence="2" id="KW-0547">Nucleotide-binding</keyword>
<organism evidence="8 9">
    <name type="scientific">Eimeria brunetti</name>
    <dbReference type="NCBI Taxonomy" id="51314"/>
    <lineage>
        <taxon>Eukaryota</taxon>
        <taxon>Sar</taxon>
        <taxon>Alveolata</taxon>
        <taxon>Apicomplexa</taxon>
        <taxon>Conoidasida</taxon>
        <taxon>Coccidia</taxon>
        <taxon>Eucoccidiorida</taxon>
        <taxon>Eimeriorina</taxon>
        <taxon>Eimeriidae</taxon>
        <taxon>Eimeria</taxon>
    </lineage>
</organism>
<feature type="domain" description="Aspartyl/Glutamyl-tRNA(Gln) amidotransferase subunit B/E catalytic" evidence="7">
    <location>
        <begin position="106"/>
        <end position="332"/>
    </location>
</feature>
<dbReference type="PANTHER" id="PTHR11659:SF0">
    <property type="entry name" value="GLUTAMYL-TRNA(GLN) AMIDOTRANSFERASE SUBUNIT B, MITOCHONDRIAL"/>
    <property type="match status" value="1"/>
</dbReference>
<gene>
    <name evidence="8" type="ORF">EBH_0052200</name>
</gene>
<dbReference type="GO" id="GO:0070681">
    <property type="term" value="P:glutaminyl-tRNAGln biosynthesis via transamidation"/>
    <property type="evidence" value="ECO:0007669"/>
    <property type="project" value="TreeGrafter"/>
</dbReference>
<accession>U6LY70</accession>
<reference evidence="8" key="2">
    <citation type="submission" date="2013-10" db="EMBL/GenBank/DDBJ databases">
        <authorList>
            <person name="Aslett M."/>
        </authorList>
    </citation>
    <scope>NUCLEOTIDE SEQUENCE [LARGE SCALE GENOMIC DNA]</scope>
    <source>
        <strain evidence="8">Houghton</strain>
    </source>
</reference>
<dbReference type="GO" id="GO:0050567">
    <property type="term" value="F:glutaminyl-tRNA synthase (glutamine-hydrolyzing) activity"/>
    <property type="evidence" value="ECO:0007669"/>
    <property type="project" value="TreeGrafter"/>
</dbReference>
<name>U6LY70_9EIME</name>
<evidence type="ECO:0000259" key="7">
    <source>
        <dbReference type="Pfam" id="PF02934"/>
    </source>
</evidence>
<dbReference type="Pfam" id="PF02934">
    <property type="entry name" value="GatB_N"/>
    <property type="match status" value="1"/>
</dbReference>
<evidence type="ECO:0000256" key="3">
    <source>
        <dbReference type="ARBA" id="ARBA00022840"/>
    </source>
</evidence>
<dbReference type="GO" id="GO:0006412">
    <property type="term" value="P:translation"/>
    <property type="evidence" value="ECO:0007669"/>
    <property type="project" value="UniProtKB-KW"/>
</dbReference>
<evidence type="ECO:0000256" key="2">
    <source>
        <dbReference type="ARBA" id="ARBA00022741"/>
    </source>
</evidence>
<dbReference type="SUPFAM" id="SSF89095">
    <property type="entry name" value="GatB/YqeY motif"/>
    <property type="match status" value="1"/>
</dbReference>
<evidence type="ECO:0000256" key="6">
    <source>
        <dbReference type="SAM" id="MobiDB-lite"/>
    </source>
</evidence>
<reference evidence="8" key="1">
    <citation type="submission" date="2013-10" db="EMBL/GenBank/DDBJ databases">
        <title>Genomic analysis of the causative agents of coccidiosis in chickens.</title>
        <authorList>
            <person name="Reid A.J."/>
            <person name="Blake D."/>
            <person name="Billington K."/>
            <person name="Browne H."/>
            <person name="Dunn M."/>
            <person name="Hung S."/>
            <person name="Kawahara F."/>
            <person name="Miranda-Saavedra D."/>
            <person name="Mourier T."/>
            <person name="Nagra H."/>
            <person name="Otto T.D."/>
            <person name="Rawlings N."/>
            <person name="Sanchez A."/>
            <person name="Sanders M."/>
            <person name="Subramaniam C."/>
            <person name="Tay Y."/>
            <person name="Dear P."/>
            <person name="Doerig C."/>
            <person name="Gruber A."/>
            <person name="Parkinson J."/>
            <person name="Shirley M."/>
            <person name="Wan K.L."/>
            <person name="Berriman M."/>
            <person name="Tomley F."/>
            <person name="Pain A."/>
        </authorList>
    </citation>
    <scope>NUCLEOTIDE SEQUENCE [LARGE SCALE GENOMIC DNA]</scope>
    <source>
        <strain evidence="8">Houghton</strain>
    </source>
</reference>
<dbReference type="AlphaFoldDB" id="U6LY70"/>
<feature type="region of interest" description="Disordered" evidence="6">
    <location>
        <begin position="79"/>
        <end position="111"/>
    </location>
</feature>
<dbReference type="OrthoDB" id="309342at2759"/>
<evidence type="ECO:0000256" key="5">
    <source>
        <dbReference type="ARBA" id="ARBA00047913"/>
    </source>
</evidence>
<keyword evidence="3" id="KW-0067">ATP-binding</keyword>
<keyword evidence="9" id="KW-1185">Reference proteome</keyword>
<dbReference type="EMBL" id="HG713187">
    <property type="protein sequence ID" value="CDJ52755.1"/>
    <property type="molecule type" value="Genomic_DNA"/>
</dbReference>
<dbReference type="PANTHER" id="PTHR11659">
    <property type="entry name" value="GLUTAMYL-TRNA GLN AMIDOTRANSFERASE SUBUNIT B MITOCHONDRIAL AND PROKARYOTIC PET112-RELATED"/>
    <property type="match status" value="1"/>
</dbReference>
<sequence>MPRRGCLQQRRTALCSSSSSGSSSRGSSSSNTATEAPSFAEDQLQLLVGIEAHVQLATSSKAFCCCPAYADSAAAAAAGEQQQQREEPPSSLPWLEQQQQKQQQQQQQQQQEAFDSRVCPTCLGDGGAPPSPNRRAIELALAAAMLMHCNTADVLQFDRKCYVYPDLAKRYQITQTFSPIGYSGFVEIVGEKRIKIKKVQLEEDTAKTNNKADGAAELNNNRAGTPLIEVVTEAEPLSAAEAASFAHELFVDLRNAGICEGLMASGRFRCDLNLSLRCLRSGFDYPRVEVKNVRSIKAIRRAVEAEERRQKETLKRRHFIQPETRHWDDTLKAKPPMDAAAAATTEAAAARTAAAAAAAAAAGGVVVLFVLLQRSVPLRGKVNSSFVYFPFEETQIPPVALDKETKEKIKKGLVPPAASRRRLYEKWGLAETLRKTLAKDIPMSGFFEDLVSLGCPPPFTAAFLVGGLKAALRGVCPLVPLSAQTLAPALRLASAGALTNKALRLYVAALARGDPEAKTLLTDNV</sequence>
<dbReference type="VEuPathDB" id="ToxoDB:EBH_0052200"/>
<dbReference type="InterPro" id="IPR014746">
    <property type="entry name" value="Gln_synth/guanido_kin_cat_dom"/>
</dbReference>